<evidence type="ECO:0000259" key="1">
    <source>
        <dbReference type="Pfam" id="PF09823"/>
    </source>
</evidence>
<feature type="domain" description="DUF2357" evidence="1">
    <location>
        <begin position="124"/>
        <end position="368"/>
    </location>
</feature>
<dbReference type="Pfam" id="PF04411">
    <property type="entry name" value="PDDEXK_7"/>
    <property type="match status" value="1"/>
</dbReference>
<reference evidence="2 3" key="1">
    <citation type="submission" date="2019-08" db="EMBL/GenBank/DDBJ databases">
        <title>In-depth cultivation of the pig gut microbiome towards novel bacterial diversity and tailored functional studies.</title>
        <authorList>
            <person name="Wylensek D."/>
            <person name="Hitch T.C.A."/>
            <person name="Clavel T."/>
        </authorList>
    </citation>
    <scope>NUCLEOTIDE SEQUENCE [LARGE SCALE GENOMIC DNA]</scope>
    <source>
        <strain evidence="2 3">BSM-383-APC-4H</strain>
    </source>
</reference>
<dbReference type="Proteomes" id="UP000433359">
    <property type="component" value="Unassembled WGS sequence"/>
</dbReference>
<gene>
    <name evidence="2" type="ORF">FYJ25_07360</name>
</gene>
<comment type="caution">
    <text evidence="2">The sequence shown here is derived from an EMBL/GenBank/DDBJ whole genome shotgun (WGS) entry which is preliminary data.</text>
</comment>
<dbReference type="InterPro" id="IPR007505">
    <property type="entry name" value="PDDEXK_7"/>
</dbReference>
<protein>
    <submittedName>
        <fullName evidence="2">DUF2357 domain-containing protein</fullName>
    </submittedName>
</protein>
<name>A0A6N7YCL6_9FIRM</name>
<dbReference type="Pfam" id="PF09823">
    <property type="entry name" value="DUF2357"/>
    <property type="match status" value="1"/>
</dbReference>
<evidence type="ECO:0000313" key="3">
    <source>
        <dbReference type="Proteomes" id="UP000433359"/>
    </source>
</evidence>
<sequence length="823" mass="95445">MALLPTGSDKLLEIRTIDLDLVIKSKKIQTAVTACADEQSSSVAITSIGLERVKVGIQDIDLGFENGNRYSANTINVAPLFFEQTDYELVISSRNGKAIRFWNENYLIRERIGPIIEGNDTLITGIINFGNSVGYTDLEITADGKKIMVLRIEVYPSKITYKEDYQSMIEDVSEMVYAAAIDFMQKTYQEFSIGDKQNNVPAIFFQIISRIFDKYVNAAKRITSVPHHKLVTEHTVVPEYKAKRTDRKSEKWLLAHQSNIMLDRSGNLMVDRVLAARKQITYDTNENRFVKFILKETIRKLEDFIIRYKKSVKNPEETVLLEADRMIQKVRNVLNTSFLREVSEYSAAQSMSLVFGMAPGYRELYKYYLMMQRGLSVHGDFFRISVKDTAQLYEYWCFIKLFTLLKNQYQLVSPDIIKIDNSGITITLVKGKRSKACFINPKTGEQITLIYNPGETKTQTVNQKPDNVLELEKKGTEVSYKYVFDAKYRIEKEPENAFYPDPNNNPGPKVDDINTMHRYRDSIVYENKVSKFTFEKTMFGAYILFPYDDEELYKQHHFYKSIESVNIGGLPFLPGATSLVQKLLDELISDSKESAFERTTLPRGIEEKLAVVNWEKRDVLIGTFRSRQQFNICFDKNFYYIPVKQVTDDRLPIHYIALYQTKNKFGNDAGIRYYGEVLRTTKVRRKNIKEVPLTHANGDELYYRFSVREWETLNHTIQPKEHGFPCDYTNMFLLQHSEYVPELLIESEEKYRFYTELKRSVNYAEINKDAVNIGFEYDDVQFVFNDGNILAVKDGAIVEKILIADFARRPADTYRRLQVAVKS</sequence>
<proteinExistence type="predicted"/>
<dbReference type="EMBL" id="VULP01000012">
    <property type="protein sequence ID" value="MSU82173.1"/>
    <property type="molecule type" value="Genomic_DNA"/>
</dbReference>
<evidence type="ECO:0000313" key="2">
    <source>
        <dbReference type="EMBL" id="MSU82173.1"/>
    </source>
</evidence>
<dbReference type="RefSeq" id="WP_154580919.1">
    <property type="nucleotide sequence ID" value="NZ_VULP01000012.1"/>
</dbReference>
<organism evidence="2 3">
    <name type="scientific">Anaerobutyricum soehngenii</name>
    <dbReference type="NCBI Taxonomy" id="105843"/>
    <lineage>
        <taxon>Bacteria</taxon>
        <taxon>Bacillati</taxon>
        <taxon>Bacillota</taxon>
        <taxon>Clostridia</taxon>
        <taxon>Lachnospirales</taxon>
        <taxon>Lachnospiraceae</taxon>
        <taxon>Anaerobutyricum</taxon>
    </lineage>
</organism>
<accession>A0A6N7YCL6</accession>
<dbReference type="InterPro" id="IPR018633">
    <property type="entry name" value="DUF2357"/>
</dbReference>
<dbReference type="AlphaFoldDB" id="A0A6N7YCL6"/>